<dbReference type="GO" id="GO:0019843">
    <property type="term" value="F:rRNA binding"/>
    <property type="evidence" value="ECO:0007669"/>
    <property type="project" value="TreeGrafter"/>
</dbReference>
<keyword evidence="6" id="KW-1185">Reference proteome</keyword>
<comment type="similarity">
    <text evidence="1">Belongs to the TRAFAC class TrmE-Era-EngA-EngB-Septin-like GTPase superfamily. Era GTPase family.</text>
</comment>
<comment type="caution">
    <text evidence="5">The sequence shown here is derived from an EMBL/GenBank/DDBJ whole genome shotgun (WGS) entry which is preliminary data.</text>
</comment>
<organism evidence="5 6">
    <name type="scientific">Parelaphostrongylus tenuis</name>
    <name type="common">Meningeal worm</name>
    <dbReference type="NCBI Taxonomy" id="148309"/>
    <lineage>
        <taxon>Eukaryota</taxon>
        <taxon>Metazoa</taxon>
        <taxon>Ecdysozoa</taxon>
        <taxon>Nematoda</taxon>
        <taxon>Chromadorea</taxon>
        <taxon>Rhabditida</taxon>
        <taxon>Rhabditina</taxon>
        <taxon>Rhabditomorpha</taxon>
        <taxon>Strongyloidea</taxon>
        <taxon>Metastrongylidae</taxon>
        <taxon>Parelaphostrongylus</taxon>
    </lineage>
</organism>
<dbReference type="InterPro" id="IPR027417">
    <property type="entry name" value="P-loop_NTPase"/>
</dbReference>
<dbReference type="GO" id="GO:0000028">
    <property type="term" value="P:ribosomal small subunit assembly"/>
    <property type="evidence" value="ECO:0007669"/>
    <property type="project" value="TreeGrafter"/>
</dbReference>
<dbReference type="PANTHER" id="PTHR42698:SF1">
    <property type="entry name" value="GTPASE ERA, MITOCHONDRIAL"/>
    <property type="match status" value="1"/>
</dbReference>
<evidence type="ECO:0000256" key="2">
    <source>
        <dbReference type="ARBA" id="ARBA00019149"/>
    </source>
</evidence>
<dbReference type="PANTHER" id="PTHR42698">
    <property type="entry name" value="GTPASE ERA"/>
    <property type="match status" value="1"/>
</dbReference>
<evidence type="ECO:0000313" key="6">
    <source>
        <dbReference type="Proteomes" id="UP001196413"/>
    </source>
</evidence>
<dbReference type="InterPro" id="IPR005225">
    <property type="entry name" value="Small_GTP-bd"/>
</dbReference>
<dbReference type="GO" id="GO:0043024">
    <property type="term" value="F:ribosomal small subunit binding"/>
    <property type="evidence" value="ECO:0007669"/>
    <property type="project" value="TreeGrafter"/>
</dbReference>
<evidence type="ECO:0000313" key="5">
    <source>
        <dbReference type="EMBL" id="KAJ1353723.1"/>
    </source>
</evidence>
<sequence length="385" mass="42933">MVDDEEANRIENVLRSPKQFSEAMVQRIHVNLRKGQSWRSNPLHVSHQFHVVDFIVRTAVLPAFDRSPGIYRLLADFADFKLVIELRAGCLSKSFRGNRIGLLACSERLCSATTRGLDVAIIGAPNVGKSLLTNQLVRAAVSSVSSKMDTTTQNVNAILTEDNVQLIVIDSPGTVGQRHARETMAHNHNKVLTEPENALTKAEHILVVQDATATGDYIHHRVLHLLHRYSHIASSLVINKVDLIPHRSDLLELTRILTNGHVAGAPITVVEKAIGRLGVPSKMLALHDDSIKQQDDNWQERFRFAIRKPSHQVGYGETKRLFSNIRGWSNFSAVFFVSALTGEGVELLRQHLKDLSLRKVWQEDEMAVTTKSSQQICRFISGGSS</sequence>
<accession>A0AAD5MBI7</accession>
<feature type="domain" description="G" evidence="4">
    <location>
        <begin position="118"/>
        <end position="240"/>
    </location>
</feature>
<evidence type="ECO:0000256" key="3">
    <source>
        <dbReference type="ARBA" id="ARBA00030975"/>
    </source>
</evidence>
<dbReference type="GO" id="GO:0005525">
    <property type="term" value="F:GTP binding"/>
    <property type="evidence" value="ECO:0007669"/>
    <property type="project" value="InterPro"/>
</dbReference>
<reference evidence="5" key="1">
    <citation type="submission" date="2021-06" db="EMBL/GenBank/DDBJ databases">
        <title>Parelaphostrongylus tenuis whole genome reference sequence.</title>
        <authorList>
            <person name="Garwood T.J."/>
            <person name="Larsen P.A."/>
            <person name="Fountain-Jones N.M."/>
            <person name="Garbe J.R."/>
            <person name="Macchietto M.G."/>
            <person name="Kania S.A."/>
            <person name="Gerhold R.W."/>
            <person name="Richards J.E."/>
            <person name="Wolf T.M."/>
        </authorList>
    </citation>
    <scope>NUCLEOTIDE SEQUENCE</scope>
    <source>
        <strain evidence="5">MNPRO001-30</strain>
        <tissue evidence="5">Meninges</tissue>
    </source>
</reference>
<dbReference type="EMBL" id="JAHQIW010001825">
    <property type="protein sequence ID" value="KAJ1353723.1"/>
    <property type="molecule type" value="Genomic_DNA"/>
</dbReference>
<name>A0AAD5MBI7_PARTN</name>
<dbReference type="Pfam" id="PF01926">
    <property type="entry name" value="MMR_HSR1"/>
    <property type="match status" value="1"/>
</dbReference>
<proteinExistence type="inferred from homology"/>
<dbReference type="SUPFAM" id="SSF52540">
    <property type="entry name" value="P-loop containing nucleoside triphosphate hydrolases"/>
    <property type="match status" value="1"/>
</dbReference>
<dbReference type="Gene3D" id="3.40.50.300">
    <property type="entry name" value="P-loop containing nucleotide triphosphate hydrolases"/>
    <property type="match status" value="1"/>
</dbReference>
<dbReference type="InterPro" id="IPR006073">
    <property type="entry name" value="GTP-bd"/>
</dbReference>
<dbReference type="AlphaFoldDB" id="A0AAD5MBI7"/>
<evidence type="ECO:0000256" key="1">
    <source>
        <dbReference type="ARBA" id="ARBA00007921"/>
    </source>
</evidence>
<protein>
    <recommendedName>
        <fullName evidence="2">GTPase Era, mitochondrial</fullName>
    </recommendedName>
    <alternativeName>
        <fullName evidence="3">ERA-like protein 1</fullName>
    </alternativeName>
</protein>
<gene>
    <name evidence="5" type="ORF">KIN20_010421</name>
</gene>
<dbReference type="NCBIfam" id="TIGR00231">
    <property type="entry name" value="small_GTP"/>
    <property type="match status" value="1"/>
</dbReference>
<dbReference type="GO" id="GO:0005759">
    <property type="term" value="C:mitochondrial matrix"/>
    <property type="evidence" value="ECO:0007669"/>
    <property type="project" value="TreeGrafter"/>
</dbReference>
<dbReference type="InterPro" id="IPR005662">
    <property type="entry name" value="GTPase_Era-like"/>
</dbReference>
<dbReference type="Proteomes" id="UP001196413">
    <property type="component" value="Unassembled WGS sequence"/>
</dbReference>
<evidence type="ECO:0000259" key="4">
    <source>
        <dbReference type="Pfam" id="PF01926"/>
    </source>
</evidence>